<dbReference type="PANTHER" id="PTHR35889">
    <property type="entry name" value="CYCLOINULO-OLIGOSACCHARIDE FRUCTANOTRANSFERASE-RELATED"/>
    <property type="match status" value="1"/>
</dbReference>
<feature type="compositionally biased region" description="Basic and acidic residues" evidence="4">
    <location>
        <begin position="36"/>
        <end position="91"/>
    </location>
</feature>
<evidence type="ECO:0000256" key="2">
    <source>
        <dbReference type="ARBA" id="ARBA00023004"/>
    </source>
</evidence>
<keyword evidence="1 3" id="KW-0479">Metal-binding</keyword>
<dbReference type="Pfam" id="PF07587">
    <property type="entry name" value="PSD1"/>
    <property type="match status" value="1"/>
</dbReference>
<feature type="domain" description="Cytochrome c" evidence="6">
    <location>
        <begin position="540"/>
        <end position="696"/>
    </location>
</feature>
<feature type="signal peptide" evidence="5">
    <location>
        <begin position="1"/>
        <end position="24"/>
    </location>
</feature>
<organism evidence="7 8">
    <name type="scientific">Polystyrenella longa</name>
    <dbReference type="NCBI Taxonomy" id="2528007"/>
    <lineage>
        <taxon>Bacteria</taxon>
        <taxon>Pseudomonadati</taxon>
        <taxon>Planctomycetota</taxon>
        <taxon>Planctomycetia</taxon>
        <taxon>Planctomycetales</taxon>
        <taxon>Planctomycetaceae</taxon>
        <taxon>Polystyrenella</taxon>
    </lineage>
</organism>
<dbReference type="InterPro" id="IPR008964">
    <property type="entry name" value="Invasin/intimin_cell_adhesion"/>
</dbReference>
<dbReference type="InterPro" id="IPR003343">
    <property type="entry name" value="Big_2"/>
</dbReference>
<dbReference type="KEGG" id="plon:Pla110_10870"/>
<dbReference type="PROSITE" id="PS51007">
    <property type="entry name" value="CYTC"/>
    <property type="match status" value="1"/>
</dbReference>
<dbReference type="GO" id="GO:0009055">
    <property type="term" value="F:electron transfer activity"/>
    <property type="evidence" value="ECO:0007669"/>
    <property type="project" value="InterPro"/>
</dbReference>
<dbReference type="OrthoDB" id="289126at2"/>
<dbReference type="Gene3D" id="2.60.40.1080">
    <property type="match status" value="2"/>
</dbReference>
<dbReference type="Pfam" id="PF02368">
    <property type="entry name" value="Big_2"/>
    <property type="match status" value="1"/>
</dbReference>
<dbReference type="AlphaFoldDB" id="A0A518CJH5"/>
<gene>
    <name evidence="7" type="ORF">Pla110_10870</name>
</gene>
<evidence type="ECO:0000313" key="7">
    <source>
        <dbReference type="EMBL" id="QDU79379.1"/>
    </source>
</evidence>
<accession>A0A518CJH5</accession>
<evidence type="ECO:0000259" key="6">
    <source>
        <dbReference type="PROSITE" id="PS51007"/>
    </source>
</evidence>
<dbReference type="InterPro" id="IPR011444">
    <property type="entry name" value="DUF1549"/>
</dbReference>
<dbReference type="GO" id="GO:0046872">
    <property type="term" value="F:metal ion binding"/>
    <property type="evidence" value="ECO:0007669"/>
    <property type="project" value="UniProtKB-KW"/>
</dbReference>
<feature type="chain" id="PRO_5022208992" description="Cytochrome c domain-containing protein" evidence="5">
    <location>
        <begin position="25"/>
        <end position="883"/>
    </location>
</feature>
<name>A0A518CJH5_9PLAN</name>
<evidence type="ECO:0000313" key="8">
    <source>
        <dbReference type="Proteomes" id="UP000317178"/>
    </source>
</evidence>
<evidence type="ECO:0000256" key="5">
    <source>
        <dbReference type="SAM" id="SignalP"/>
    </source>
</evidence>
<protein>
    <recommendedName>
        <fullName evidence="6">Cytochrome c domain-containing protein</fullName>
    </recommendedName>
</protein>
<keyword evidence="3" id="KW-0349">Heme</keyword>
<dbReference type="SUPFAM" id="SSF49373">
    <property type="entry name" value="Invasin/intimin cell-adhesion fragments"/>
    <property type="match status" value="1"/>
</dbReference>
<keyword evidence="2 3" id="KW-0408">Iron</keyword>
<evidence type="ECO:0000256" key="4">
    <source>
        <dbReference type="SAM" id="MobiDB-lite"/>
    </source>
</evidence>
<dbReference type="EMBL" id="CP036281">
    <property type="protein sequence ID" value="QDU79379.1"/>
    <property type="molecule type" value="Genomic_DNA"/>
</dbReference>
<dbReference type="GO" id="GO:0020037">
    <property type="term" value="F:heme binding"/>
    <property type="evidence" value="ECO:0007669"/>
    <property type="project" value="InterPro"/>
</dbReference>
<evidence type="ECO:0000256" key="1">
    <source>
        <dbReference type="ARBA" id="ARBA00022723"/>
    </source>
</evidence>
<sequence precursor="true">MLYKRILTLLCGLSFTLVTFSADALRAEDPAPPATEEAKPEAAKPAEEAKPAEPKPEEKPAEPKAEESKPEEKPAEPKTEPKPEPKPEEAKPAVPAVVAPSEIKIFPPNVALTTSRDRQSIVVQAVYPDGITRDVTQDVKWTLANTEIAKFENNTLYPQADGETQLSAEYSGLTVAVPIKIEKAKEDRAISFKLDIMSVFMKGGCNTGSCHGAARGKDGFRLSLFGFDPNGDHFRLTHEISTRRINLAQPERSLLVEKSVGTVPHTGGKRFAPDSELNQTLIRWLEAGAKNDPGEVPAVTSVELYPPAAVLDGEGATQKLTVRANYADGTSRDVTSLAYFISANETSADVSQEGEVTAGTRGEAFIMARFETHTVGSHFIVLPKGLQYEAPELATNNYIDEHINNKLTKLRINPSELCTDEEFLRRVSLDIVGTLPSPSEYQSFMASDDPNKRSVVIDELIERKEFVEIWVMKWAELLQIRTVANRVTYKSMLRYYDWLQAKIASNTPIDQMARELIAANGGTFSNAATNYYQGEQDTLKTAENIAQVFMGMRIQCTQCHNHPFDRWTMDDYYQFSAFFSQIGRKQGEDPRELIIFNKGSGEVKHPVSGQVMTPKFLGGAIPDVAGKDRREVLANWLASPENPYFAKNLVNIVWAHFLGRGIIHEVDDVRVSNPPVNPELLDDLAKRFTEYNYDFKKLVRDICNSRTYQLATTTNESNKLDTTNFSHAALRRLRAEVMLDCISTVTETKNKFQGLPQGARAVQIADGNTSTYFLDTFGRAKRETVCACEVSMEPNLSQALHLINGETSNQKILEGKLVETRLAAGATPQDVINELYIRTLTRKPTDKEIAVLNEQIAAGGTPQQALEDIFWALLNSREFLFNH</sequence>
<keyword evidence="5" id="KW-0732">Signal</keyword>
<keyword evidence="8" id="KW-1185">Reference proteome</keyword>
<dbReference type="Proteomes" id="UP000317178">
    <property type="component" value="Chromosome"/>
</dbReference>
<dbReference type="RefSeq" id="WP_144993939.1">
    <property type="nucleotide sequence ID" value="NZ_CP036281.1"/>
</dbReference>
<evidence type="ECO:0000256" key="3">
    <source>
        <dbReference type="PROSITE-ProRule" id="PRU00433"/>
    </source>
</evidence>
<dbReference type="SMART" id="SM00635">
    <property type="entry name" value="BID_2"/>
    <property type="match status" value="2"/>
</dbReference>
<dbReference type="InterPro" id="IPR009056">
    <property type="entry name" value="Cyt_c-like_dom"/>
</dbReference>
<reference evidence="7 8" key="1">
    <citation type="submission" date="2019-02" db="EMBL/GenBank/DDBJ databases">
        <title>Deep-cultivation of Planctomycetes and their phenomic and genomic characterization uncovers novel biology.</title>
        <authorList>
            <person name="Wiegand S."/>
            <person name="Jogler M."/>
            <person name="Boedeker C."/>
            <person name="Pinto D."/>
            <person name="Vollmers J."/>
            <person name="Rivas-Marin E."/>
            <person name="Kohn T."/>
            <person name="Peeters S.H."/>
            <person name="Heuer A."/>
            <person name="Rast P."/>
            <person name="Oberbeckmann S."/>
            <person name="Bunk B."/>
            <person name="Jeske O."/>
            <person name="Meyerdierks A."/>
            <person name="Storesund J.E."/>
            <person name="Kallscheuer N."/>
            <person name="Luecker S."/>
            <person name="Lage O.M."/>
            <person name="Pohl T."/>
            <person name="Merkel B.J."/>
            <person name="Hornburger P."/>
            <person name="Mueller R.-W."/>
            <person name="Bruemmer F."/>
            <person name="Labrenz M."/>
            <person name="Spormann A.M."/>
            <person name="Op den Camp H."/>
            <person name="Overmann J."/>
            <person name="Amann R."/>
            <person name="Jetten M.S.M."/>
            <person name="Mascher T."/>
            <person name="Medema M.H."/>
            <person name="Devos D.P."/>
            <person name="Kaster A.-K."/>
            <person name="Ovreas L."/>
            <person name="Rohde M."/>
            <person name="Galperin M.Y."/>
            <person name="Jogler C."/>
        </authorList>
    </citation>
    <scope>NUCLEOTIDE SEQUENCE [LARGE SCALE GENOMIC DNA]</scope>
    <source>
        <strain evidence="7 8">Pla110</strain>
    </source>
</reference>
<proteinExistence type="predicted"/>
<dbReference type="InterPro" id="IPR022655">
    <property type="entry name" value="DUF1553"/>
</dbReference>
<dbReference type="PANTHER" id="PTHR35889:SF3">
    <property type="entry name" value="F-BOX DOMAIN-CONTAINING PROTEIN"/>
    <property type="match status" value="1"/>
</dbReference>
<dbReference type="Pfam" id="PF07583">
    <property type="entry name" value="PSCyt2"/>
    <property type="match status" value="1"/>
</dbReference>
<feature type="region of interest" description="Disordered" evidence="4">
    <location>
        <begin position="28"/>
        <end position="95"/>
    </location>
</feature>